<evidence type="ECO:0000256" key="3">
    <source>
        <dbReference type="ARBA" id="ARBA00023141"/>
    </source>
</evidence>
<reference evidence="7 8" key="1">
    <citation type="journal article" date="2015" name="Genome Announc.">
        <title>Complete Genome Sequence of Clavibacter michiganensis subsp. insidiosus R1-1 Using PacBio Single-Molecule Real-Time Technology.</title>
        <authorList>
            <person name="Lu Y."/>
            <person name="Samac D.A."/>
            <person name="Glazebrook J."/>
            <person name="Ishimaru C.A."/>
        </authorList>
    </citation>
    <scope>NUCLEOTIDE SEQUENCE [LARGE SCALE GENOMIC DNA]</scope>
    <source>
        <strain evidence="7 8">R1-1</strain>
    </source>
</reference>
<proteinExistence type="predicted"/>
<evidence type="ECO:0000313" key="8">
    <source>
        <dbReference type="Proteomes" id="UP000032604"/>
    </source>
</evidence>
<keyword evidence="3" id="KW-0028">Amino-acid biosynthesis</keyword>
<dbReference type="CDD" id="cd01065">
    <property type="entry name" value="NAD_bind_Shikimate_DH"/>
    <property type="match status" value="1"/>
</dbReference>
<comment type="catalytic activity">
    <reaction evidence="4">
        <text>shikimate + NADP(+) = 3-dehydroshikimate + NADPH + H(+)</text>
        <dbReference type="Rhea" id="RHEA:17737"/>
        <dbReference type="ChEBI" id="CHEBI:15378"/>
        <dbReference type="ChEBI" id="CHEBI:16630"/>
        <dbReference type="ChEBI" id="CHEBI:36208"/>
        <dbReference type="ChEBI" id="CHEBI:57783"/>
        <dbReference type="ChEBI" id="CHEBI:58349"/>
        <dbReference type="EC" id="1.1.1.25"/>
    </reaction>
</comment>
<dbReference type="InterPro" id="IPR046346">
    <property type="entry name" value="Aminoacid_DH-like_N_sf"/>
</dbReference>
<evidence type="ECO:0000256" key="1">
    <source>
        <dbReference type="ARBA" id="ARBA00004871"/>
    </source>
</evidence>
<dbReference type="GO" id="GO:0005829">
    <property type="term" value="C:cytosol"/>
    <property type="evidence" value="ECO:0007669"/>
    <property type="project" value="TreeGrafter"/>
</dbReference>
<evidence type="ECO:0000256" key="2">
    <source>
        <dbReference type="ARBA" id="ARBA00012962"/>
    </source>
</evidence>
<accession>A0A0D5CIK8</accession>
<evidence type="ECO:0000256" key="4">
    <source>
        <dbReference type="ARBA" id="ARBA00049442"/>
    </source>
</evidence>
<dbReference type="GO" id="GO:0009423">
    <property type="term" value="P:chorismate biosynthetic process"/>
    <property type="evidence" value="ECO:0007669"/>
    <property type="project" value="UniProtKB-UniPathway"/>
</dbReference>
<dbReference type="AlphaFoldDB" id="A0A0D5CIK8"/>
<dbReference type="HOGENOM" id="CLU_044063_0_0_11"/>
<dbReference type="InterPro" id="IPR006151">
    <property type="entry name" value="Shikm_DH/Glu-tRNA_Rdtase"/>
</dbReference>
<dbReference type="RefSeq" id="WP_045528200.1">
    <property type="nucleotide sequence ID" value="NZ_CP011043.1"/>
</dbReference>
<dbReference type="UniPathway" id="UPA00053">
    <property type="reaction ID" value="UER00087"/>
</dbReference>
<dbReference type="EC" id="1.1.1.25" evidence="2"/>
<name>A0A0D5CIK8_9MICO</name>
<dbReference type="EMBL" id="CP011043">
    <property type="protein sequence ID" value="AJW79124.1"/>
    <property type="molecule type" value="Genomic_DNA"/>
</dbReference>
<dbReference type="Pfam" id="PF08501">
    <property type="entry name" value="Shikimate_dh_N"/>
    <property type="match status" value="1"/>
</dbReference>
<dbReference type="Gene3D" id="3.40.50.720">
    <property type="entry name" value="NAD(P)-binding Rossmann-like Domain"/>
    <property type="match status" value="1"/>
</dbReference>
<protein>
    <recommendedName>
        <fullName evidence="2">shikimate dehydrogenase (NADP(+))</fullName>
        <ecNumber evidence="2">1.1.1.25</ecNumber>
    </recommendedName>
</protein>
<dbReference type="OrthoDB" id="9776868at2"/>
<dbReference type="KEGG" id="cmh:VO01_08240"/>
<organism evidence="7 8">
    <name type="scientific">Clavibacter michiganensis subsp. insidiosus</name>
    <dbReference type="NCBI Taxonomy" id="33014"/>
    <lineage>
        <taxon>Bacteria</taxon>
        <taxon>Bacillati</taxon>
        <taxon>Actinomycetota</taxon>
        <taxon>Actinomycetes</taxon>
        <taxon>Micrococcales</taxon>
        <taxon>Microbacteriaceae</taxon>
        <taxon>Clavibacter</taxon>
    </lineage>
</organism>
<evidence type="ECO:0000259" key="5">
    <source>
        <dbReference type="Pfam" id="PF01488"/>
    </source>
</evidence>
<dbReference type="PANTHER" id="PTHR21089">
    <property type="entry name" value="SHIKIMATE DEHYDROGENASE"/>
    <property type="match status" value="1"/>
</dbReference>
<dbReference type="SUPFAM" id="SSF51735">
    <property type="entry name" value="NAD(P)-binding Rossmann-fold domains"/>
    <property type="match status" value="1"/>
</dbReference>
<dbReference type="GO" id="GO:0004764">
    <property type="term" value="F:shikimate 3-dehydrogenase (NADP+) activity"/>
    <property type="evidence" value="ECO:0007669"/>
    <property type="project" value="UniProtKB-EC"/>
</dbReference>
<dbReference type="GO" id="GO:0009073">
    <property type="term" value="P:aromatic amino acid family biosynthetic process"/>
    <property type="evidence" value="ECO:0007669"/>
    <property type="project" value="UniProtKB-KW"/>
</dbReference>
<dbReference type="PANTHER" id="PTHR21089:SF1">
    <property type="entry name" value="BIFUNCTIONAL 3-DEHYDROQUINATE DEHYDRATASE_SHIKIMATE DEHYDROGENASE, CHLOROPLASTIC"/>
    <property type="match status" value="1"/>
</dbReference>
<dbReference type="Gene3D" id="3.40.50.10860">
    <property type="entry name" value="Leucine Dehydrogenase, chain A, domain 1"/>
    <property type="match status" value="1"/>
</dbReference>
<dbReference type="GO" id="GO:0050661">
    <property type="term" value="F:NADP binding"/>
    <property type="evidence" value="ECO:0007669"/>
    <property type="project" value="TreeGrafter"/>
</dbReference>
<feature type="domain" description="Shikimate dehydrogenase substrate binding N-terminal" evidence="6">
    <location>
        <begin position="13"/>
        <end position="94"/>
    </location>
</feature>
<dbReference type="InterPro" id="IPR022893">
    <property type="entry name" value="Shikimate_DH_fam"/>
</dbReference>
<gene>
    <name evidence="7" type="ORF">VO01_08240</name>
</gene>
<dbReference type="InterPro" id="IPR013708">
    <property type="entry name" value="Shikimate_DH-bd_N"/>
</dbReference>
<keyword evidence="3" id="KW-0057">Aromatic amino acid biosynthesis</keyword>
<dbReference type="PATRIC" id="fig|33014.5.peg.1709"/>
<dbReference type="SUPFAM" id="SSF53223">
    <property type="entry name" value="Aminoacid dehydrogenase-like, N-terminal domain"/>
    <property type="match status" value="1"/>
</dbReference>
<evidence type="ECO:0000313" key="7">
    <source>
        <dbReference type="EMBL" id="AJW79124.1"/>
    </source>
</evidence>
<dbReference type="NCBIfam" id="NF001311">
    <property type="entry name" value="PRK00258.1-3"/>
    <property type="match status" value="1"/>
</dbReference>
<feature type="domain" description="Quinate/shikimate 5-dehydrogenase/glutamyl-tRNA reductase" evidence="5">
    <location>
        <begin position="130"/>
        <end position="200"/>
    </location>
</feature>
<dbReference type="InterPro" id="IPR036291">
    <property type="entry name" value="NAD(P)-bd_dom_sf"/>
</dbReference>
<sequence length="296" mass="30571">MADPRTPAVRLAVLGSPIAHSLSPRLHAAAYRVLGLDWSYEAVECTGADLGAFVAVLGSGWRGLSLTMPLKRDVLPLLDALDDTARLAGAANTLLLEEDGDGGTRRRGANTDVPGIVRAFGMAGVERCGRAVVLGAGSTARSAVVALARMGAREVVVAARRPAQGRELAPLADELGLALRAVPLDDAPGALRDADTVVSTLPGDAAATVPLPAAVPEATVLLDVTYAPWPTGIATGWERAGGRVVPGIDMLVQQALGQVRLFVAGDAELPLPDEERVLAAMLASVGRDPRRPWTGA</sequence>
<evidence type="ECO:0000259" key="6">
    <source>
        <dbReference type="Pfam" id="PF08501"/>
    </source>
</evidence>
<dbReference type="Proteomes" id="UP000032604">
    <property type="component" value="Chromosome"/>
</dbReference>
<dbReference type="GO" id="GO:0019632">
    <property type="term" value="P:shikimate metabolic process"/>
    <property type="evidence" value="ECO:0007669"/>
    <property type="project" value="TreeGrafter"/>
</dbReference>
<comment type="pathway">
    <text evidence="1">Metabolic intermediate biosynthesis; chorismate biosynthesis; chorismate from D-erythrose 4-phosphate and phosphoenolpyruvate: step 4/7.</text>
</comment>
<dbReference type="Pfam" id="PF01488">
    <property type="entry name" value="Shikimate_DH"/>
    <property type="match status" value="1"/>
</dbReference>